<keyword evidence="2" id="KW-0472">Membrane</keyword>
<keyword evidence="2" id="KW-0812">Transmembrane</keyword>
<accession>A0A1M5EP53</accession>
<keyword evidence="1" id="KW-0175">Coiled coil</keyword>
<keyword evidence="2" id="KW-1133">Transmembrane helix</keyword>
<dbReference type="AlphaFoldDB" id="A0A1M5EP53"/>
<feature type="transmembrane region" description="Helical" evidence="2">
    <location>
        <begin position="20"/>
        <end position="38"/>
    </location>
</feature>
<evidence type="ECO:0008006" key="5">
    <source>
        <dbReference type="Google" id="ProtNLM"/>
    </source>
</evidence>
<feature type="transmembrane region" description="Helical" evidence="2">
    <location>
        <begin position="271"/>
        <end position="295"/>
    </location>
</feature>
<dbReference type="EMBL" id="FQVH01000047">
    <property type="protein sequence ID" value="SHF80881.1"/>
    <property type="molecule type" value="Genomic_DNA"/>
</dbReference>
<feature type="transmembrane region" description="Helical" evidence="2">
    <location>
        <begin position="209"/>
        <end position="232"/>
    </location>
</feature>
<dbReference type="Proteomes" id="UP000184088">
    <property type="component" value="Unassembled WGS sequence"/>
</dbReference>
<dbReference type="RefSeq" id="WP_073346242.1">
    <property type="nucleotide sequence ID" value="NZ_FQVH01000047.1"/>
</dbReference>
<dbReference type="OrthoDB" id="2357145at2"/>
<feature type="coiled-coil region" evidence="1">
    <location>
        <begin position="104"/>
        <end position="131"/>
    </location>
</feature>
<feature type="transmembrane region" description="Helical" evidence="2">
    <location>
        <begin position="361"/>
        <end position="383"/>
    </location>
</feature>
<protein>
    <recommendedName>
        <fullName evidence="5">ABC-2 family transporter protein</fullName>
    </recommendedName>
</protein>
<keyword evidence="4" id="KW-1185">Reference proteome</keyword>
<evidence type="ECO:0000256" key="1">
    <source>
        <dbReference type="SAM" id="Coils"/>
    </source>
</evidence>
<organism evidence="3 4">
    <name type="scientific">Caldanaerobius fijiensis DSM 17918</name>
    <dbReference type="NCBI Taxonomy" id="1121256"/>
    <lineage>
        <taxon>Bacteria</taxon>
        <taxon>Bacillati</taxon>
        <taxon>Bacillota</taxon>
        <taxon>Clostridia</taxon>
        <taxon>Thermoanaerobacterales</taxon>
        <taxon>Thermoanaerobacteraceae</taxon>
        <taxon>Caldanaerobius</taxon>
    </lineage>
</organism>
<dbReference type="STRING" id="1121256.SAMN02746089_02585"/>
<sequence>MILPELLKHELYKIFSRKIIYVTITIFVLLFLLISLQQKSELYGNYKSFYSEYKKYKGPLTSDKVKLAQNWFENDQKNYIVTEKDGRTHLTQEGMRKNEIFIDVVNTQRRIINHTDQLNELKHQLTTMEHKGYKYEETRLKYSMLKRLPAPGVYIWGFFGTSDLIDFIYSFGFVFMGAMVLLGISPIFSDEYSNNMDSLILTTKNGKGLVITAKIIASITYVTVIGLFFSLLNLLTLGINKGLLTYAIDELNNPLNSIYKYATTPYNFTIIQYYILQTVIFITGGIAFGLLVMFISSISSSGLISFFAGGIIFSYPVFLNVFIGNIKGFLAIIKDFSYTELIRVENLFKAFETYNILGHPILIANLMLILFTVLSLVIIVLIYRTFRNHQVY</sequence>
<reference evidence="3 4" key="1">
    <citation type="submission" date="2016-11" db="EMBL/GenBank/DDBJ databases">
        <authorList>
            <person name="Jaros S."/>
            <person name="Januszkiewicz K."/>
            <person name="Wedrychowicz H."/>
        </authorList>
    </citation>
    <scope>NUCLEOTIDE SEQUENCE [LARGE SCALE GENOMIC DNA]</scope>
    <source>
        <strain evidence="3 4">DSM 17918</strain>
    </source>
</reference>
<feature type="transmembrane region" description="Helical" evidence="2">
    <location>
        <begin position="302"/>
        <end position="323"/>
    </location>
</feature>
<feature type="transmembrane region" description="Helical" evidence="2">
    <location>
        <begin position="167"/>
        <end position="188"/>
    </location>
</feature>
<name>A0A1M5EP53_9THEO</name>
<evidence type="ECO:0000313" key="3">
    <source>
        <dbReference type="EMBL" id="SHF80881.1"/>
    </source>
</evidence>
<evidence type="ECO:0000256" key="2">
    <source>
        <dbReference type="SAM" id="Phobius"/>
    </source>
</evidence>
<proteinExistence type="predicted"/>
<evidence type="ECO:0000313" key="4">
    <source>
        <dbReference type="Proteomes" id="UP000184088"/>
    </source>
</evidence>
<gene>
    <name evidence="3" type="ORF">SAMN02746089_02585</name>
</gene>